<protein>
    <submittedName>
        <fullName evidence="1">Uncharacterized protein</fullName>
    </submittedName>
</protein>
<name>A0A6C0BV95_9ZZZZ</name>
<sequence length="456" mass="53187">MSSSNNIDLDINSYNFFELLNIYQLSTDHNYENITKIENKLKVIQERFSSDIYEFYLKGAKMILTIYALFEQNYIPNMTDAKNIDIYMDKIKQIKHYEKYNSNQIIDVIFEMDVRKNNTSQEGISDLNSVLNTTSRLNTLDSLVHNKTNIVYNSFTNSVAPGDLNSIKRITQLSNLNLNSCFRHNYYASNPCDFQYFIPTEIKNVLSMRLASIEIPNAWYLFSNMRKNNTFKIHVCVCNEDYTFVIQVPDGNYDSDTLQNYLNTTYFYEAEKDDALKYIKFSIDPYSFKSLFELTHNHPHGFKYTIEFVENINQNIMNTMGWTLGFRLAKYENITGKLQSEALFDAGGDRYIYMSITDYQYNNNMSNIVGFDKSMLNEDIIAKIPIVNGKLSMVIDETQNPLAKSRKYNGPVNLARLHIKILDKFGKVIDFNNMDYSFTLELEVLYESFNFKNVTG</sequence>
<dbReference type="AlphaFoldDB" id="A0A6C0BV95"/>
<proteinExistence type="predicted"/>
<accession>A0A6C0BV95</accession>
<reference evidence="1" key="1">
    <citation type="journal article" date="2020" name="Nature">
        <title>Giant virus diversity and host interactions through global metagenomics.</title>
        <authorList>
            <person name="Schulz F."/>
            <person name="Roux S."/>
            <person name="Paez-Espino D."/>
            <person name="Jungbluth S."/>
            <person name="Walsh D.A."/>
            <person name="Denef V.J."/>
            <person name="McMahon K.D."/>
            <person name="Konstantinidis K.T."/>
            <person name="Eloe-Fadrosh E.A."/>
            <person name="Kyrpides N.C."/>
            <person name="Woyke T."/>
        </authorList>
    </citation>
    <scope>NUCLEOTIDE SEQUENCE</scope>
    <source>
        <strain evidence="1">GVMAG-M-3300019093-7</strain>
    </source>
</reference>
<organism evidence="1">
    <name type="scientific">viral metagenome</name>
    <dbReference type="NCBI Taxonomy" id="1070528"/>
    <lineage>
        <taxon>unclassified sequences</taxon>
        <taxon>metagenomes</taxon>
        <taxon>organismal metagenomes</taxon>
    </lineage>
</organism>
<dbReference type="EMBL" id="MN739267">
    <property type="protein sequence ID" value="QHS96247.1"/>
    <property type="molecule type" value="Genomic_DNA"/>
</dbReference>
<evidence type="ECO:0000313" key="1">
    <source>
        <dbReference type="EMBL" id="QHS96247.1"/>
    </source>
</evidence>